<evidence type="ECO:0000256" key="3">
    <source>
        <dbReference type="HAMAP-Rule" id="MF_01440"/>
    </source>
</evidence>
<dbReference type="CDD" id="cd16352">
    <property type="entry name" value="CheD"/>
    <property type="match status" value="1"/>
</dbReference>
<evidence type="ECO:0000256" key="2">
    <source>
        <dbReference type="ARBA" id="ARBA00022801"/>
    </source>
</evidence>
<proteinExistence type="inferred from homology"/>
<dbReference type="SUPFAM" id="SSF64438">
    <property type="entry name" value="CNF1/YfiH-like putative cysteine hydrolases"/>
    <property type="match status" value="1"/>
</dbReference>
<dbReference type="InterPro" id="IPR011324">
    <property type="entry name" value="Cytotoxic_necrot_fac-like_cat"/>
</dbReference>
<dbReference type="Pfam" id="PF03975">
    <property type="entry name" value="CheD"/>
    <property type="match status" value="1"/>
</dbReference>
<dbReference type="PANTHER" id="PTHR35147">
    <property type="entry name" value="CHEMORECEPTOR GLUTAMINE DEAMIDASE CHED-RELATED"/>
    <property type="match status" value="1"/>
</dbReference>
<dbReference type="EMBL" id="MEUM01000107">
    <property type="protein sequence ID" value="OGC41418.1"/>
    <property type="molecule type" value="Genomic_DNA"/>
</dbReference>
<protein>
    <recommendedName>
        <fullName evidence="3">Probable chemoreceptor glutamine deamidase CheD</fullName>
        <ecNumber evidence="3">3.5.1.44</ecNumber>
    </recommendedName>
</protein>
<evidence type="ECO:0000313" key="5">
    <source>
        <dbReference type="Proteomes" id="UP000177025"/>
    </source>
</evidence>
<comment type="caution">
    <text evidence="4">The sequence shown here is derived from an EMBL/GenBank/DDBJ whole genome shotgun (WGS) entry which is preliminary data.</text>
</comment>
<keyword evidence="1 3" id="KW-0145">Chemotaxis</keyword>
<comment type="similarity">
    <text evidence="3">Belongs to the CheD family.</text>
</comment>
<comment type="catalytic activity">
    <reaction evidence="3">
        <text>L-glutaminyl-[protein] + H2O = L-glutamyl-[protein] + NH4(+)</text>
        <dbReference type="Rhea" id="RHEA:16441"/>
        <dbReference type="Rhea" id="RHEA-COMP:10207"/>
        <dbReference type="Rhea" id="RHEA-COMP:10208"/>
        <dbReference type="ChEBI" id="CHEBI:15377"/>
        <dbReference type="ChEBI" id="CHEBI:28938"/>
        <dbReference type="ChEBI" id="CHEBI:29973"/>
        <dbReference type="ChEBI" id="CHEBI:30011"/>
        <dbReference type="EC" id="3.5.1.44"/>
    </reaction>
</comment>
<dbReference type="PANTHER" id="PTHR35147:SF1">
    <property type="entry name" value="CHEMORECEPTOR GLUTAMINE DEAMIDASE CHED-RELATED"/>
    <property type="match status" value="1"/>
</dbReference>
<dbReference type="InterPro" id="IPR038592">
    <property type="entry name" value="CheD-like_sf"/>
</dbReference>
<name>A0A1F4U8Y0_UNCW3</name>
<sequence length="152" mass="16428">MESLRVGIGEVKVADGEAKLVTYGIGSCVAIILYDPVIKVGGFAHCLLPFGDGPELKYPRNAINAMLKAMIDKGAQQKRIIAKIIGGATMFEGFERHSIGKRNVAQSRKILEELGVAVVAEDVFGDHGRSVELNLGTGEVRVHSYRHGEKIL</sequence>
<dbReference type="InterPro" id="IPR005659">
    <property type="entry name" value="Chemorcpt_Glu_NH3ase_CheD"/>
</dbReference>
<dbReference type="Gene3D" id="3.30.1330.200">
    <property type="match status" value="1"/>
</dbReference>
<dbReference type="Proteomes" id="UP000177025">
    <property type="component" value="Unassembled WGS sequence"/>
</dbReference>
<comment type="function">
    <text evidence="3">Probably deamidates glutamine residues to glutamate on methyl-accepting chemotaxis receptors (MCPs), playing an important role in chemotaxis.</text>
</comment>
<evidence type="ECO:0000256" key="1">
    <source>
        <dbReference type="ARBA" id="ARBA00022500"/>
    </source>
</evidence>
<dbReference type="HAMAP" id="MF_01440">
    <property type="entry name" value="CheD"/>
    <property type="match status" value="1"/>
</dbReference>
<accession>A0A1F4U8Y0</accession>
<dbReference type="GO" id="GO:0006935">
    <property type="term" value="P:chemotaxis"/>
    <property type="evidence" value="ECO:0007669"/>
    <property type="project" value="UniProtKB-UniRule"/>
</dbReference>
<dbReference type="AlphaFoldDB" id="A0A1F4U8Y0"/>
<dbReference type="GO" id="GO:0050568">
    <property type="term" value="F:protein-glutamine glutaminase activity"/>
    <property type="evidence" value="ECO:0007669"/>
    <property type="project" value="UniProtKB-UniRule"/>
</dbReference>
<organism evidence="4 5">
    <name type="scientific">candidate division WOR-3 bacterium RBG_13_43_14</name>
    <dbReference type="NCBI Taxonomy" id="1802590"/>
    <lineage>
        <taxon>Bacteria</taxon>
        <taxon>Bacteria division WOR-3</taxon>
    </lineage>
</organism>
<gene>
    <name evidence="3" type="primary">cheD</name>
    <name evidence="4" type="ORF">A2Y85_02575</name>
</gene>
<reference evidence="4 5" key="1">
    <citation type="journal article" date="2016" name="Nat. Commun.">
        <title>Thousands of microbial genomes shed light on interconnected biogeochemical processes in an aquifer system.</title>
        <authorList>
            <person name="Anantharaman K."/>
            <person name="Brown C.T."/>
            <person name="Hug L.A."/>
            <person name="Sharon I."/>
            <person name="Castelle C.J."/>
            <person name="Probst A.J."/>
            <person name="Thomas B.C."/>
            <person name="Singh A."/>
            <person name="Wilkins M.J."/>
            <person name="Karaoz U."/>
            <person name="Brodie E.L."/>
            <person name="Williams K.H."/>
            <person name="Hubbard S.S."/>
            <person name="Banfield J.F."/>
        </authorList>
    </citation>
    <scope>NUCLEOTIDE SEQUENCE [LARGE SCALE GENOMIC DNA]</scope>
</reference>
<dbReference type="EC" id="3.5.1.44" evidence="3"/>
<evidence type="ECO:0000313" key="4">
    <source>
        <dbReference type="EMBL" id="OGC41418.1"/>
    </source>
</evidence>
<keyword evidence="2 3" id="KW-0378">Hydrolase</keyword>